<feature type="transmembrane region" description="Helical" evidence="8">
    <location>
        <begin position="422"/>
        <end position="441"/>
    </location>
</feature>
<dbReference type="InterPro" id="IPR045018">
    <property type="entry name" value="Azg-like"/>
</dbReference>
<sequence>MLEKLFQLSKHGTNVKTEILAGVATFLTMAYILAVNPSILSAAGFPKEGVFVATVVAAVVGCLIMGLWANWPVGLAPGMGLNAFVAFTIVFGMGATWQTALGAVFVSGVIFVIISLTPARQWIINSIPRSMKLGIGAGIGLFLAIIGLEEMALVVPHPATFVTLNAANILAPSILLGCAGFALMAILDKRGIPGGIIISILLVTIIGMIFGVTDLFTGFQSQYNGIFSMPPPASGMFQLDIMGALTGAMAAAIFTLLFVDFFDTAGTLTSVANLSGRVGQDGKVEGIEKAVLADSVATVAGSLAGTSNTTSYIESGAGIKEGGRTGLTAVTVGVLFLLSLFLAPLALSVPTYAAAPALVFIATYFMRNIKDIEWEDASEYVPAVLAAVVMPCTFSIANGIGAGFLAYLVIKALSGKHTELNPGTIVIGLLAIPYFYSVSSLA</sequence>
<feature type="transmembrane region" description="Helical" evidence="8">
    <location>
        <begin position="381"/>
        <end position="410"/>
    </location>
</feature>
<feature type="transmembrane region" description="Helical" evidence="8">
    <location>
        <begin position="20"/>
        <end position="43"/>
    </location>
</feature>
<keyword evidence="5 8" id="KW-0812">Transmembrane</keyword>
<name>A0A381ZE61_9ZZZZ</name>
<dbReference type="PANTHER" id="PTHR43337:SF1">
    <property type="entry name" value="XANTHINE_URACIL PERMEASE C887.17-RELATED"/>
    <property type="match status" value="1"/>
</dbReference>
<protein>
    <recommendedName>
        <fullName evidence="10">Xanthine/uracil/vitamin C permease</fullName>
    </recommendedName>
</protein>
<dbReference type="InterPro" id="IPR006043">
    <property type="entry name" value="NCS2"/>
</dbReference>
<keyword evidence="6 8" id="KW-1133">Transmembrane helix</keyword>
<keyword evidence="4" id="KW-1003">Cell membrane</keyword>
<evidence type="ECO:0008006" key="10">
    <source>
        <dbReference type="Google" id="ProtNLM"/>
    </source>
</evidence>
<feature type="transmembrane region" description="Helical" evidence="8">
    <location>
        <begin position="236"/>
        <end position="259"/>
    </location>
</feature>
<comment type="similarity">
    <text evidence="2">Belongs to the nucleobase:cation symporter-2 (NCS2) (TC 2.A.40) family. Azg-like subfamily.</text>
</comment>
<evidence type="ECO:0000256" key="7">
    <source>
        <dbReference type="ARBA" id="ARBA00023136"/>
    </source>
</evidence>
<dbReference type="PANTHER" id="PTHR43337">
    <property type="entry name" value="XANTHINE/URACIL PERMEASE C887.17-RELATED"/>
    <property type="match status" value="1"/>
</dbReference>
<feature type="transmembrane region" description="Helical" evidence="8">
    <location>
        <begin position="83"/>
        <end position="114"/>
    </location>
</feature>
<keyword evidence="7 8" id="KW-0472">Membrane</keyword>
<feature type="transmembrane region" description="Helical" evidence="8">
    <location>
        <begin position="50"/>
        <end position="71"/>
    </location>
</feature>
<feature type="transmembrane region" description="Helical" evidence="8">
    <location>
        <begin position="135"/>
        <end position="155"/>
    </location>
</feature>
<evidence type="ECO:0000256" key="6">
    <source>
        <dbReference type="ARBA" id="ARBA00022989"/>
    </source>
</evidence>
<feature type="transmembrane region" description="Helical" evidence="8">
    <location>
        <begin position="352"/>
        <end position="369"/>
    </location>
</feature>
<evidence type="ECO:0000256" key="2">
    <source>
        <dbReference type="ARBA" id="ARBA00005697"/>
    </source>
</evidence>
<dbReference type="GO" id="GO:0005886">
    <property type="term" value="C:plasma membrane"/>
    <property type="evidence" value="ECO:0007669"/>
    <property type="project" value="UniProtKB-SubCell"/>
</dbReference>
<dbReference type="AlphaFoldDB" id="A0A381ZE61"/>
<evidence type="ECO:0000256" key="4">
    <source>
        <dbReference type="ARBA" id="ARBA00022475"/>
    </source>
</evidence>
<feature type="transmembrane region" description="Helical" evidence="8">
    <location>
        <begin position="194"/>
        <end position="216"/>
    </location>
</feature>
<dbReference type="InterPro" id="IPR026033">
    <property type="entry name" value="Azg-like_bact_archaea"/>
</dbReference>
<dbReference type="GO" id="GO:0005345">
    <property type="term" value="F:purine nucleobase transmembrane transporter activity"/>
    <property type="evidence" value="ECO:0007669"/>
    <property type="project" value="TreeGrafter"/>
</dbReference>
<dbReference type="EMBL" id="UINC01020822">
    <property type="protein sequence ID" value="SVA87053.1"/>
    <property type="molecule type" value="Genomic_DNA"/>
</dbReference>
<accession>A0A381ZE61</accession>
<dbReference type="Pfam" id="PF00860">
    <property type="entry name" value="Xan_ur_permease"/>
    <property type="match status" value="1"/>
</dbReference>
<gene>
    <name evidence="9" type="ORF">METZ01_LOCUS139907</name>
</gene>
<evidence type="ECO:0000256" key="3">
    <source>
        <dbReference type="ARBA" id="ARBA00022448"/>
    </source>
</evidence>
<evidence type="ECO:0000256" key="8">
    <source>
        <dbReference type="SAM" id="Phobius"/>
    </source>
</evidence>
<keyword evidence="3" id="KW-0813">Transport</keyword>
<proteinExistence type="inferred from homology"/>
<comment type="subcellular location">
    <subcellularLocation>
        <location evidence="1">Cell membrane</location>
        <topology evidence="1">Multi-pass membrane protein</topology>
    </subcellularLocation>
</comment>
<evidence type="ECO:0000256" key="5">
    <source>
        <dbReference type="ARBA" id="ARBA00022692"/>
    </source>
</evidence>
<reference evidence="9" key="1">
    <citation type="submission" date="2018-05" db="EMBL/GenBank/DDBJ databases">
        <authorList>
            <person name="Lanie J.A."/>
            <person name="Ng W.-L."/>
            <person name="Kazmierczak K.M."/>
            <person name="Andrzejewski T.M."/>
            <person name="Davidsen T.M."/>
            <person name="Wayne K.J."/>
            <person name="Tettelin H."/>
            <person name="Glass J.I."/>
            <person name="Rusch D."/>
            <person name="Podicherti R."/>
            <person name="Tsui H.-C.T."/>
            <person name="Winkler M.E."/>
        </authorList>
    </citation>
    <scope>NUCLEOTIDE SEQUENCE</scope>
</reference>
<dbReference type="PIRSF" id="PIRSF005353">
    <property type="entry name" value="PbuG"/>
    <property type="match status" value="1"/>
</dbReference>
<evidence type="ECO:0000313" key="9">
    <source>
        <dbReference type="EMBL" id="SVA87053.1"/>
    </source>
</evidence>
<evidence type="ECO:0000256" key="1">
    <source>
        <dbReference type="ARBA" id="ARBA00004651"/>
    </source>
</evidence>
<feature type="transmembrane region" description="Helical" evidence="8">
    <location>
        <begin position="167"/>
        <end position="187"/>
    </location>
</feature>
<organism evidence="9">
    <name type="scientific">marine metagenome</name>
    <dbReference type="NCBI Taxonomy" id="408172"/>
    <lineage>
        <taxon>unclassified sequences</taxon>
        <taxon>metagenomes</taxon>
        <taxon>ecological metagenomes</taxon>
    </lineage>
</organism>